<reference evidence="1" key="1">
    <citation type="submission" date="2018-05" db="EMBL/GenBank/DDBJ databases">
        <authorList>
            <person name="Lanie J.A."/>
            <person name="Ng W.-L."/>
            <person name="Kazmierczak K.M."/>
            <person name="Andrzejewski T.M."/>
            <person name="Davidsen T.M."/>
            <person name="Wayne K.J."/>
            <person name="Tettelin H."/>
            <person name="Glass J.I."/>
            <person name="Rusch D."/>
            <person name="Podicherti R."/>
            <person name="Tsui H.-C.T."/>
            <person name="Winkler M.E."/>
        </authorList>
    </citation>
    <scope>NUCLEOTIDE SEQUENCE</scope>
</reference>
<accession>A0A381Q8X2</accession>
<protein>
    <submittedName>
        <fullName evidence="1">Uncharacterized protein</fullName>
    </submittedName>
</protein>
<sequence length="31" mass="3388">MMIKKALNCLVITLLSTVAVAQNSQPNFILI</sequence>
<feature type="non-terminal residue" evidence="1">
    <location>
        <position position="31"/>
    </location>
</feature>
<dbReference type="EMBL" id="UINC01001258">
    <property type="protein sequence ID" value="SUZ75776.1"/>
    <property type="molecule type" value="Genomic_DNA"/>
</dbReference>
<proteinExistence type="predicted"/>
<name>A0A381Q8X2_9ZZZZ</name>
<organism evidence="1">
    <name type="scientific">marine metagenome</name>
    <dbReference type="NCBI Taxonomy" id="408172"/>
    <lineage>
        <taxon>unclassified sequences</taxon>
        <taxon>metagenomes</taxon>
        <taxon>ecological metagenomes</taxon>
    </lineage>
</organism>
<gene>
    <name evidence="1" type="ORF">METZ01_LOCUS28630</name>
</gene>
<dbReference type="AlphaFoldDB" id="A0A381Q8X2"/>
<evidence type="ECO:0000313" key="1">
    <source>
        <dbReference type="EMBL" id="SUZ75776.1"/>
    </source>
</evidence>